<evidence type="ECO:0000256" key="1">
    <source>
        <dbReference type="ARBA" id="ARBA00004239"/>
    </source>
</evidence>
<keyword evidence="10" id="KW-1205">Fibrinolytic toxin</keyword>
<dbReference type="InterPro" id="IPR018114">
    <property type="entry name" value="TRYPSIN_HIS"/>
</dbReference>
<dbReference type="GO" id="GO:0006508">
    <property type="term" value="P:proteolysis"/>
    <property type="evidence" value="ECO:0007669"/>
    <property type="project" value="UniProtKB-KW"/>
</dbReference>
<keyword evidence="14" id="KW-1185">Reference proteome</keyword>
<dbReference type="GO" id="GO:0004252">
    <property type="term" value="F:serine-type endopeptidase activity"/>
    <property type="evidence" value="ECO:0007669"/>
    <property type="project" value="InterPro"/>
</dbReference>
<dbReference type="Gene3D" id="2.40.10.10">
    <property type="entry name" value="Trypsin-like serine proteases"/>
    <property type="match status" value="1"/>
</dbReference>
<evidence type="ECO:0000256" key="6">
    <source>
        <dbReference type="ARBA" id="ARBA00022825"/>
    </source>
</evidence>
<keyword evidence="5 11" id="KW-0378">Hydrolase</keyword>
<keyword evidence="7" id="KW-1015">Disulfide bond</keyword>
<dbReference type="PANTHER" id="PTHR24276">
    <property type="entry name" value="POLYSERASE-RELATED"/>
    <property type="match status" value="1"/>
</dbReference>
<accession>A0A8S4ELI3</accession>
<evidence type="ECO:0000256" key="4">
    <source>
        <dbReference type="ARBA" id="ARBA00022670"/>
    </source>
</evidence>
<dbReference type="GO" id="GO:0005576">
    <property type="term" value="C:extracellular region"/>
    <property type="evidence" value="ECO:0007669"/>
    <property type="project" value="UniProtKB-SubCell"/>
</dbReference>
<feature type="domain" description="Peptidase S1" evidence="12">
    <location>
        <begin position="38"/>
        <end position="271"/>
    </location>
</feature>
<dbReference type="InterPro" id="IPR009003">
    <property type="entry name" value="Peptidase_S1_PA"/>
</dbReference>
<dbReference type="PRINTS" id="PR00722">
    <property type="entry name" value="CHYMOTRYPSIN"/>
</dbReference>
<evidence type="ECO:0000256" key="5">
    <source>
        <dbReference type="ARBA" id="ARBA00022801"/>
    </source>
</evidence>
<evidence type="ECO:0000259" key="12">
    <source>
        <dbReference type="PROSITE" id="PS50240"/>
    </source>
</evidence>
<keyword evidence="8" id="KW-1199">Hemostasis impairing toxin</keyword>
<dbReference type="InterPro" id="IPR001254">
    <property type="entry name" value="Trypsin_dom"/>
</dbReference>
<dbReference type="CDD" id="cd00190">
    <property type="entry name" value="Tryp_SPc"/>
    <property type="match status" value="1"/>
</dbReference>
<keyword evidence="3" id="KW-0800">Toxin</keyword>
<dbReference type="SMART" id="SM00020">
    <property type="entry name" value="Tryp_SPc"/>
    <property type="match status" value="1"/>
</dbReference>
<name>A0A8S4ELI3_PLUXY</name>
<evidence type="ECO:0000256" key="10">
    <source>
        <dbReference type="ARBA" id="ARBA00084094"/>
    </source>
</evidence>
<comment type="caution">
    <text evidence="13">The sequence shown here is derived from an EMBL/GenBank/DDBJ whole genome shotgun (WGS) entry which is preliminary data.</text>
</comment>
<dbReference type="PANTHER" id="PTHR24276:SF98">
    <property type="entry name" value="FI18310P1-RELATED"/>
    <property type="match status" value="1"/>
</dbReference>
<gene>
    <name evidence="13" type="ORF">PLXY2_LOCUS6046</name>
</gene>
<evidence type="ECO:0000256" key="9">
    <source>
        <dbReference type="ARBA" id="ARBA00055534"/>
    </source>
</evidence>
<dbReference type="SUPFAM" id="SSF50494">
    <property type="entry name" value="Trypsin-like serine proteases"/>
    <property type="match status" value="1"/>
</dbReference>
<dbReference type="AlphaFoldDB" id="A0A8S4ELI3"/>
<dbReference type="InterPro" id="IPR033116">
    <property type="entry name" value="TRYPSIN_SER"/>
</dbReference>
<comment type="similarity">
    <text evidence="2">Belongs to the peptidase S1 family.</text>
</comment>
<evidence type="ECO:0000256" key="8">
    <source>
        <dbReference type="ARBA" id="ARBA00023240"/>
    </source>
</evidence>
<evidence type="ECO:0000256" key="3">
    <source>
        <dbReference type="ARBA" id="ARBA00022656"/>
    </source>
</evidence>
<organism evidence="13 14">
    <name type="scientific">Plutella xylostella</name>
    <name type="common">Diamondback moth</name>
    <name type="synonym">Plutella maculipennis</name>
    <dbReference type="NCBI Taxonomy" id="51655"/>
    <lineage>
        <taxon>Eukaryota</taxon>
        <taxon>Metazoa</taxon>
        <taxon>Ecdysozoa</taxon>
        <taxon>Arthropoda</taxon>
        <taxon>Hexapoda</taxon>
        <taxon>Insecta</taxon>
        <taxon>Pterygota</taxon>
        <taxon>Neoptera</taxon>
        <taxon>Endopterygota</taxon>
        <taxon>Lepidoptera</taxon>
        <taxon>Glossata</taxon>
        <taxon>Ditrysia</taxon>
        <taxon>Yponomeutoidea</taxon>
        <taxon>Plutellidae</taxon>
        <taxon>Plutella</taxon>
    </lineage>
</organism>
<dbReference type="PROSITE" id="PS00135">
    <property type="entry name" value="TRYPSIN_SER"/>
    <property type="match status" value="1"/>
</dbReference>
<dbReference type="InterPro" id="IPR043504">
    <property type="entry name" value="Peptidase_S1_PA_chymotrypsin"/>
</dbReference>
<reference evidence="13" key="1">
    <citation type="submission" date="2020-11" db="EMBL/GenBank/DDBJ databases">
        <authorList>
            <person name="Whiteford S."/>
        </authorList>
    </citation>
    <scope>NUCLEOTIDE SEQUENCE</scope>
</reference>
<dbReference type="Proteomes" id="UP000653454">
    <property type="component" value="Unassembled WGS sequence"/>
</dbReference>
<dbReference type="GO" id="GO:0090729">
    <property type="term" value="F:toxin activity"/>
    <property type="evidence" value="ECO:0007669"/>
    <property type="project" value="UniProtKB-KW"/>
</dbReference>
<evidence type="ECO:0000256" key="2">
    <source>
        <dbReference type="ARBA" id="ARBA00007664"/>
    </source>
</evidence>
<evidence type="ECO:0000313" key="13">
    <source>
        <dbReference type="EMBL" id="CAG9116355.1"/>
    </source>
</evidence>
<dbReference type="EMBL" id="CAJHNJ030000018">
    <property type="protein sequence ID" value="CAG9116355.1"/>
    <property type="molecule type" value="Genomic_DNA"/>
</dbReference>
<dbReference type="InterPro" id="IPR050430">
    <property type="entry name" value="Peptidase_S1"/>
</dbReference>
<proteinExistence type="inferred from homology"/>
<comment type="subcellular location">
    <subcellularLocation>
        <location evidence="1">Secreted</location>
        <location evidence="1">Extracellular space</location>
    </subcellularLocation>
</comment>
<protein>
    <submittedName>
        <fullName evidence="13">(diamondback moth) hypothetical protein</fullName>
    </submittedName>
</protein>
<keyword evidence="4 11" id="KW-0645">Protease</keyword>
<evidence type="ECO:0000256" key="11">
    <source>
        <dbReference type="RuleBase" id="RU363034"/>
    </source>
</evidence>
<dbReference type="Pfam" id="PF00089">
    <property type="entry name" value="Trypsin"/>
    <property type="match status" value="1"/>
</dbReference>
<keyword evidence="6 11" id="KW-0720">Serine protease</keyword>
<sequence>MSSQVKTEPPPDECRTKTLPKRAKTRLLSPALAATAVKVGGQDSSVEKYPSIVQMEHRDGTYLDRWRFLCGAVLFSERTVISAAHCVTSPEDGDVMPHNIRIRAGSSKYEKGGYFVSVRSYKIHPDYDVKSSNADIALLMLWLPLPMTNVTKPACIAPSGLELPDNLAVQVAGWGETNFLGLSEVLQAVTVYTVNRDECSRRYDSIPENIICARILNGGGKNACEGDSGGSLYMDHMLVGIVSWRPENCAELPAGYTKVSAFTDWIKSNAI</sequence>
<evidence type="ECO:0000313" key="14">
    <source>
        <dbReference type="Proteomes" id="UP000653454"/>
    </source>
</evidence>
<dbReference type="InterPro" id="IPR001314">
    <property type="entry name" value="Peptidase_S1A"/>
</dbReference>
<dbReference type="PROSITE" id="PS50240">
    <property type="entry name" value="TRYPSIN_DOM"/>
    <property type="match status" value="1"/>
</dbReference>
<evidence type="ECO:0000256" key="7">
    <source>
        <dbReference type="ARBA" id="ARBA00023157"/>
    </source>
</evidence>
<dbReference type="PROSITE" id="PS00134">
    <property type="entry name" value="TRYPSIN_HIS"/>
    <property type="match status" value="1"/>
</dbReference>
<dbReference type="FunFam" id="2.40.10.10:FF:000068">
    <property type="entry name" value="transmembrane protease serine 2"/>
    <property type="match status" value="1"/>
</dbReference>
<comment type="function">
    <text evidence="9">Fibrinolytic activity; shows preferential cleavage of Arg-Gly bonds in all three fibrinogen chains. Contact with the caterpillars causes severe bleeding, due the anticoagulant effect of the protein.</text>
</comment>